<dbReference type="EMBL" id="JAZDQP010000014">
    <property type="protein sequence ID" value="MEE1868588.1"/>
    <property type="molecule type" value="Genomic_DNA"/>
</dbReference>
<keyword evidence="2" id="KW-0812">Transmembrane</keyword>
<organism evidence="3 4">
    <name type="scientific">Pseudomonas auratipiscis</name>
    <dbReference type="NCBI Taxonomy" id="3115853"/>
    <lineage>
        <taxon>Bacteria</taxon>
        <taxon>Pseudomonadati</taxon>
        <taxon>Pseudomonadota</taxon>
        <taxon>Gammaproteobacteria</taxon>
        <taxon>Pseudomonadales</taxon>
        <taxon>Pseudomonadaceae</taxon>
        <taxon>Pseudomonas</taxon>
    </lineage>
</organism>
<comment type="caution">
    <text evidence="3">The sequence shown here is derived from an EMBL/GenBank/DDBJ whole genome shotgun (WGS) entry which is preliminary data.</text>
</comment>
<gene>
    <name evidence="3" type="ORF">V0R53_19580</name>
</gene>
<protein>
    <submittedName>
        <fullName evidence="3">Uncharacterized protein</fullName>
    </submittedName>
</protein>
<feature type="transmembrane region" description="Helical" evidence="2">
    <location>
        <begin position="125"/>
        <end position="148"/>
    </location>
</feature>
<keyword evidence="2" id="KW-1133">Transmembrane helix</keyword>
<dbReference type="RefSeq" id="WP_330080330.1">
    <property type="nucleotide sequence ID" value="NZ_JAZDCU010000012.1"/>
</dbReference>
<dbReference type="Proteomes" id="UP001307839">
    <property type="component" value="Unassembled WGS sequence"/>
</dbReference>
<evidence type="ECO:0000256" key="2">
    <source>
        <dbReference type="SAM" id="Phobius"/>
    </source>
</evidence>
<evidence type="ECO:0000256" key="1">
    <source>
        <dbReference type="SAM" id="MobiDB-lite"/>
    </source>
</evidence>
<feature type="transmembrane region" description="Helical" evidence="2">
    <location>
        <begin position="81"/>
        <end position="105"/>
    </location>
</feature>
<keyword evidence="4" id="KW-1185">Reference proteome</keyword>
<evidence type="ECO:0000313" key="3">
    <source>
        <dbReference type="EMBL" id="MEE1868588.1"/>
    </source>
</evidence>
<feature type="region of interest" description="Disordered" evidence="1">
    <location>
        <begin position="161"/>
        <end position="181"/>
    </location>
</feature>
<accession>A0AB35WY94</accession>
<evidence type="ECO:0000313" key="4">
    <source>
        <dbReference type="Proteomes" id="UP001307839"/>
    </source>
</evidence>
<reference evidence="3 4" key="1">
    <citation type="submission" date="2024-01" db="EMBL/GenBank/DDBJ databases">
        <title>Unpublished Manusciprt.</title>
        <authorList>
            <person name="Duman M."/>
            <person name="Valdes E.G."/>
            <person name="Ajmi N."/>
            <person name="Altun S."/>
            <person name="Saticioglu I.B."/>
        </authorList>
    </citation>
    <scope>NUCLEOTIDE SEQUENCE [LARGE SCALE GENOMIC DNA]</scope>
    <source>
        <strain evidence="3 4">120P</strain>
    </source>
</reference>
<name>A0AB35WY94_9PSED</name>
<dbReference type="AlphaFoldDB" id="A0AB35WY94"/>
<feature type="transmembrane region" description="Helical" evidence="2">
    <location>
        <begin position="40"/>
        <end position="60"/>
    </location>
</feature>
<proteinExistence type="predicted"/>
<keyword evidence="2" id="KW-0472">Membrane</keyword>
<sequence length="181" mass="19749">MIIKAVALVLSLAIVVLAFWQGSGVPFKDQWPLFEALRATASIIFAVVGAWLAIIYPDRLKLSFRKATTPKPSNGGGMSRLLTPIVHSTAILCLVLLIGIIAPLLKRFDFLVSHVEIMRSLSYGSLAILTLWQLWTVVLSLVPADVVISRSEHEERRAGTLRDLTSNAGFSPRKTEGGDQG</sequence>